<feature type="chain" id="PRO_5045930269" description="Ig-like domain-containing protein" evidence="1">
    <location>
        <begin position="33"/>
        <end position="694"/>
    </location>
</feature>
<evidence type="ECO:0008006" key="4">
    <source>
        <dbReference type="Google" id="ProtNLM"/>
    </source>
</evidence>
<reference evidence="3" key="1">
    <citation type="journal article" date="2019" name="Int. J. Syst. Evol. Microbiol.">
        <title>The Global Catalogue of Microorganisms (GCM) 10K type strain sequencing project: providing services to taxonomists for standard genome sequencing and annotation.</title>
        <authorList>
            <consortium name="The Broad Institute Genomics Platform"/>
            <consortium name="The Broad Institute Genome Sequencing Center for Infectious Disease"/>
            <person name="Wu L."/>
            <person name="Ma J."/>
        </authorList>
    </citation>
    <scope>NUCLEOTIDE SEQUENCE [LARGE SCALE GENOMIC DNA]</scope>
    <source>
        <strain evidence="3">KCTC 22671</strain>
    </source>
</reference>
<evidence type="ECO:0000256" key="1">
    <source>
        <dbReference type="SAM" id="SignalP"/>
    </source>
</evidence>
<feature type="non-terminal residue" evidence="2">
    <location>
        <position position="694"/>
    </location>
</feature>
<evidence type="ECO:0000313" key="2">
    <source>
        <dbReference type="EMBL" id="MFD2890551.1"/>
    </source>
</evidence>
<gene>
    <name evidence="2" type="ORF">ACFS5J_00770</name>
</gene>
<proteinExistence type="predicted"/>
<accession>A0ABW5YHS9</accession>
<keyword evidence="1" id="KW-0732">Signal</keyword>
<organism evidence="2 3">
    <name type="scientific">Flavobacterium chuncheonense</name>
    <dbReference type="NCBI Taxonomy" id="2026653"/>
    <lineage>
        <taxon>Bacteria</taxon>
        <taxon>Pseudomonadati</taxon>
        <taxon>Bacteroidota</taxon>
        <taxon>Flavobacteriia</taxon>
        <taxon>Flavobacteriales</taxon>
        <taxon>Flavobacteriaceae</taxon>
        <taxon>Flavobacterium</taxon>
    </lineage>
</organism>
<sequence>MKTISNYFFSKVTGLQLSLLLVFSLQYISSNAQCPTSYERIYATSDNWTSLGGFLSNGTNAFDQNPSTAAEITTVVGVAGLGGGYYDLFFDQTFPAGTPVSIKMGKQYSGLSTVSGFLTYGLDTNGNPIGAGNSVDPGIISLLAADSSFEFTFIPNNASGNQSYSGVRIYFGSLLSVADTYKVFEAYVKQTSLTVACNSFQFDSYDDDGNGIDDLTDGIQPTDPYVRKDVLDMNYGVEVLLGLNALSATASAVHPWLAVDNDDETFAILNRGAAVLNSAQITVELKSENQIGDQLEILLSRPDNNILQLGLINGLQISLYEDDILVMGPITNIDPVLNLVLLGPNSNGDEVASLTLTPSMTFNKVVISYGGVANVLDAINVHEVNLKPIIETVEIPNTSGEIDLCSTSQLSFEIQDTCTTYQVFDSAMNPLITTNNYDFDLPVGLTEGNYTFYVQAIRQGCEIGSLQEFVVHIKANALDTDIADLLVNGNIPIGNLCLIDNPQVILTAALSTISTITNPVFYWYDENGTLISGGDTGFLDLGSLPVGTYTYGVAVEGDGICQNLTPKEITFTIVDEIIPTTTNTTQEFCASQNPTVADLQTNETPVIWYDAPTGGTAYAPTTALTNGIYYAAYQGATCESSIRLAVTANITDEATPTTTNTTQEFCASQNPTVADLQTNETPVIWYDAPTGGTA</sequence>
<feature type="signal peptide" evidence="1">
    <location>
        <begin position="1"/>
        <end position="32"/>
    </location>
</feature>
<evidence type="ECO:0000313" key="3">
    <source>
        <dbReference type="Proteomes" id="UP001597534"/>
    </source>
</evidence>
<protein>
    <recommendedName>
        <fullName evidence="4">Ig-like domain-containing protein</fullName>
    </recommendedName>
</protein>
<dbReference type="Proteomes" id="UP001597534">
    <property type="component" value="Unassembled WGS sequence"/>
</dbReference>
<dbReference type="EMBL" id="JBHUPC010000006">
    <property type="protein sequence ID" value="MFD2890551.1"/>
    <property type="molecule type" value="Genomic_DNA"/>
</dbReference>
<name>A0ABW5YHS9_9FLAO</name>
<comment type="caution">
    <text evidence="2">The sequence shown here is derived from an EMBL/GenBank/DDBJ whole genome shotgun (WGS) entry which is preliminary data.</text>
</comment>
<keyword evidence="3" id="KW-1185">Reference proteome</keyword>